<dbReference type="OrthoDB" id="3222645at2759"/>
<keyword evidence="2" id="KW-1185">Reference proteome</keyword>
<comment type="caution">
    <text evidence="1">The sequence shown here is derived from an EMBL/GenBank/DDBJ whole genome shotgun (WGS) entry which is preliminary data.</text>
</comment>
<gene>
    <name evidence="1" type="ORF">HD556DRAFT_1238689</name>
</gene>
<proteinExistence type="predicted"/>
<dbReference type="RefSeq" id="XP_041159397.1">
    <property type="nucleotide sequence ID" value="XM_041297992.1"/>
</dbReference>
<reference evidence="1" key="1">
    <citation type="journal article" date="2020" name="New Phytol.">
        <title>Comparative genomics reveals dynamic genome evolution in host specialist ectomycorrhizal fungi.</title>
        <authorList>
            <person name="Lofgren L.A."/>
            <person name="Nguyen N.H."/>
            <person name="Vilgalys R."/>
            <person name="Ruytinx J."/>
            <person name="Liao H.L."/>
            <person name="Branco S."/>
            <person name="Kuo A."/>
            <person name="LaButti K."/>
            <person name="Lipzen A."/>
            <person name="Andreopoulos W."/>
            <person name="Pangilinan J."/>
            <person name="Riley R."/>
            <person name="Hundley H."/>
            <person name="Na H."/>
            <person name="Barry K."/>
            <person name="Grigoriev I.V."/>
            <person name="Stajich J.E."/>
            <person name="Kennedy P.G."/>
        </authorList>
    </citation>
    <scope>NUCLEOTIDE SEQUENCE</scope>
    <source>
        <strain evidence="1">S12</strain>
    </source>
</reference>
<sequence length="252" mass="27987">MAESMVDTFSFESGGVKDEAAYAAVTGLFGQSLVHYLATKKHKDDPLLIQITFQSCFVQFLEFVISSWTLADNDFNKMLASTYRRIRNGEAQAISGRWRALTSAYVHNHEESQLIALFTPQLAGHFSNIMLVAGCSVAPDILRASVEQKLSDKIVLLFKQALQLKKIMMEEITSADLRTVTVPFETTYSAEQMEDAYVDGHPATGGVRVLCTTDLGLRRMTRLAPSGEKQWDNKLLLKPKVALKTVVDSMDG</sequence>
<name>A0A9P7APR1_9AGAM</name>
<protein>
    <submittedName>
        <fullName evidence="1">Uncharacterized protein</fullName>
    </submittedName>
</protein>
<accession>A0A9P7APR1</accession>
<organism evidence="1 2">
    <name type="scientific">Suillus plorans</name>
    <dbReference type="NCBI Taxonomy" id="116603"/>
    <lineage>
        <taxon>Eukaryota</taxon>
        <taxon>Fungi</taxon>
        <taxon>Dikarya</taxon>
        <taxon>Basidiomycota</taxon>
        <taxon>Agaricomycotina</taxon>
        <taxon>Agaricomycetes</taxon>
        <taxon>Agaricomycetidae</taxon>
        <taxon>Boletales</taxon>
        <taxon>Suillineae</taxon>
        <taxon>Suillaceae</taxon>
        <taxon>Suillus</taxon>
    </lineage>
</organism>
<evidence type="ECO:0000313" key="1">
    <source>
        <dbReference type="EMBL" id="KAG1792828.1"/>
    </source>
</evidence>
<dbReference type="GeneID" id="64591756"/>
<dbReference type="Proteomes" id="UP000719766">
    <property type="component" value="Unassembled WGS sequence"/>
</dbReference>
<dbReference type="EMBL" id="JABBWE010000034">
    <property type="protein sequence ID" value="KAG1792828.1"/>
    <property type="molecule type" value="Genomic_DNA"/>
</dbReference>
<dbReference type="AlphaFoldDB" id="A0A9P7APR1"/>
<evidence type="ECO:0000313" key="2">
    <source>
        <dbReference type="Proteomes" id="UP000719766"/>
    </source>
</evidence>